<accession>A0AA39U9Q3</accession>
<protein>
    <recommendedName>
        <fullName evidence="3">Heterokaryon incompatibility domain-containing protein</fullName>
    </recommendedName>
</protein>
<dbReference type="Proteomes" id="UP001175227">
    <property type="component" value="Unassembled WGS sequence"/>
</dbReference>
<evidence type="ECO:0008006" key="3">
    <source>
        <dbReference type="Google" id="ProtNLM"/>
    </source>
</evidence>
<comment type="caution">
    <text evidence="1">The sequence shown here is derived from an EMBL/GenBank/DDBJ whole genome shotgun (WGS) entry which is preliminary data.</text>
</comment>
<evidence type="ECO:0000313" key="2">
    <source>
        <dbReference type="Proteomes" id="UP001175227"/>
    </source>
</evidence>
<proteinExistence type="predicted"/>
<dbReference type="AlphaFoldDB" id="A0AA39U9Q3"/>
<sequence length="181" mass="20742">MPKDANLDLIRIEMLNLGLEYTWLDVLCLRPRDERRAEEWMLDAPTIGEIYSVRTVVIYLSGLGRAFSLEDSDLDSDRCWFRHAWTLQEVGLVDRVVVGDTLDGPMHAQLIDEDGNYEAEILTRFQNQWKSLRTEGNIFVALAGMQNRVSTNSVDRVAGLAFLLQYKTLLVYHESMSLEDA</sequence>
<name>A0AA39U9Q3_9AGAR</name>
<organism evidence="1 2">
    <name type="scientific">Armillaria novae-zelandiae</name>
    <dbReference type="NCBI Taxonomy" id="153914"/>
    <lineage>
        <taxon>Eukaryota</taxon>
        <taxon>Fungi</taxon>
        <taxon>Dikarya</taxon>
        <taxon>Basidiomycota</taxon>
        <taxon>Agaricomycotina</taxon>
        <taxon>Agaricomycetes</taxon>
        <taxon>Agaricomycetidae</taxon>
        <taxon>Agaricales</taxon>
        <taxon>Marasmiineae</taxon>
        <taxon>Physalacriaceae</taxon>
        <taxon>Armillaria</taxon>
    </lineage>
</organism>
<evidence type="ECO:0000313" key="1">
    <source>
        <dbReference type="EMBL" id="KAK0481347.1"/>
    </source>
</evidence>
<keyword evidence="2" id="KW-1185">Reference proteome</keyword>
<dbReference type="EMBL" id="JAUEPR010000008">
    <property type="protein sequence ID" value="KAK0481347.1"/>
    <property type="molecule type" value="Genomic_DNA"/>
</dbReference>
<reference evidence="1" key="1">
    <citation type="submission" date="2023-06" db="EMBL/GenBank/DDBJ databases">
        <authorList>
            <consortium name="Lawrence Berkeley National Laboratory"/>
            <person name="Ahrendt S."/>
            <person name="Sahu N."/>
            <person name="Indic B."/>
            <person name="Wong-Bajracharya J."/>
            <person name="Merenyi Z."/>
            <person name="Ke H.-M."/>
            <person name="Monk M."/>
            <person name="Kocsube S."/>
            <person name="Drula E."/>
            <person name="Lipzen A."/>
            <person name="Balint B."/>
            <person name="Henrissat B."/>
            <person name="Andreopoulos B."/>
            <person name="Martin F.M."/>
            <person name="Harder C.B."/>
            <person name="Rigling D."/>
            <person name="Ford K.L."/>
            <person name="Foster G.D."/>
            <person name="Pangilinan J."/>
            <person name="Papanicolaou A."/>
            <person name="Barry K."/>
            <person name="LaButti K."/>
            <person name="Viragh M."/>
            <person name="Koriabine M."/>
            <person name="Yan M."/>
            <person name="Riley R."/>
            <person name="Champramary S."/>
            <person name="Plett K.L."/>
            <person name="Tsai I.J."/>
            <person name="Slot J."/>
            <person name="Sipos G."/>
            <person name="Plett J."/>
            <person name="Nagy L.G."/>
            <person name="Grigoriev I.V."/>
        </authorList>
    </citation>
    <scope>NUCLEOTIDE SEQUENCE</scope>
    <source>
        <strain evidence="1">ICMP 16352</strain>
    </source>
</reference>
<gene>
    <name evidence="1" type="ORF">IW261DRAFT_1070366</name>
</gene>